<comment type="similarity">
    <text evidence="3">Belongs to the SmpB family.</text>
</comment>
<protein>
    <recommendedName>
        <fullName evidence="3">SsrA-binding protein</fullName>
    </recommendedName>
    <alternativeName>
        <fullName evidence="3">Small protein B</fullName>
    </alternativeName>
</protein>
<keyword evidence="1 3" id="KW-0963">Cytoplasm</keyword>
<sequence length="164" mass="18509">MSSKAGGAKKRKDESGKIVADNRKARHNYFIKDTYEAGIMLTGTEVKSLRTGAASLGESYAQIKNGEVHLINAHIPEYLQANRFNHAPRRPRKLLLHAREIAKLSDAVNKQGMTVVPLRLYFNERGIAKVELGVAQGKKMADKRQTEKDRSWQRDKARLLREKG</sequence>
<dbReference type="PANTHER" id="PTHR30308:SF2">
    <property type="entry name" value="SSRA-BINDING PROTEIN"/>
    <property type="match status" value="1"/>
</dbReference>
<accession>A0A081B7Z4</accession>
<dbReference type="PANTHER" id="PTHR30308">
    <property type="entry name" value="TMRNA-BINDING COMPONENT OF TRANS-TRANSLATION TAGGING COMPLEX"/>
    <property type="match status" value="1"/>
</dbReference>
<dbReference type="InterPro" id="IPR020081">
    <property type="entry name" value="SsrA-bd_prot_CS"/>
</dbReference>
<dbReference type="HAMAP" id="MF_00023">
    <property type="entry name" value="SmpB"/>
    <property type="match status" value="1"/>
</dbReference>
<dbReference type="NCBIfam" id="TIGR00086">
    <property type="entry name" value="smpB"/>
    <property type="match status" value="1"/>
</dbReference>
<dbReference type="Gene3D" id="2.40.280.10">
    <property type="match status" value="1"/>
</dbReference>
<dbReference type="eggNOG" id="COG0691">
    <property type="taxonomic scope" value="Bacteria"/>
</dbReference>
<name>A0A081B7Z4_9HYPH</name>
<keyword evidence="2 3" id="KW-0694">RNA-binding</keyword>
<gene>
    <name evidence="3" type="primary">smpB</name>
    <name evidence="5" type="ORF">M2A_0661</name>
</gene>
<dbReference type="InterPro" id="IPR000037">
    <property type="entry name" value="SsrA-bd_prot"/>
</dbReference>
<evidence type="ECO:0000256" key="2">
    <source>
        <dbReference type="ARBA" id="ARBA00022884"/>
    </source>
</evidence>
<dbReference type="EMBL" id="BBIO01000002">
    <property type="protein sequence ID" value="GAK44162.1"/>
    <property type="molecule type" value="Genomic_DNA"/>
</dbReference>
<dbReference type="AlphaFoldDB" id="A0A081B7Z4"/>
<comment type="caution">
    <text evidence="5">The sequence shown here is derived from an EMBL/GenBank/DDBJ whole genome shotgun (WGS) entry which is preliminary data.</text>
</comment>
<dbReference type="NCBIfam" id="NF003843">
    <property type="entry name" value="PRK05422.1"/>
    <property type="match status" value="1"/>
</dbReference>
<evidence type="ECO:0000313" key="6">
    <source>
        <dbReference type="Proteomes" id="UP000028702"/>
    </source>
</evidence>
<reference evidence="5 6" key="1">
    <citation type="submission" date="2014-07" db="EMBL/GenBank/DDBJ databases">
        <title>Tepidicaulis marinum gen. nov., sp. nov., a novel marine bacterium denitrifying nitrate to nitrous oxide strictly under microaerobic conditions.</title>
        <authorList>
            <person name="Takeuchi M."/>
            <person name="Yamagishi T."/>
            <person name="Kamagata Y."/>
            <person name="Oshima K."/>
            <person name="Hattori M."/>
            <person name="Katayama T."/>
            <person name="Hanada S."/>
            <person name="Tamaki H."/>
            <person name="Marumo K."/>
            <person name="Maeda H."/>
            <person name="Nedachi M."/>
            <person name="Iwasaki W."/>
            <person name="Suwa Y."/>
            <person name="Sakata S."/>
        </authorList>
    </citation>
    <scope>NUCLEOTIDE SEQUENCE [LARGE SCALE GENOMIC DNA]</scope>
    <source>
        <strain evidence="5 6">MA2</strain>
    </source>
</reference>
<evidence type="ECO:0000256" key="3">
    <source>
        <dbReference type="HAMAP-Rule" id="MF_00023"/>
    </source>
</evidence>
<comment type="subcellular location">
    <subcellularLocation>
        <location evidence="3">Cytoplasm</location>
    </subcellularLocation>
    <text evidence="3">The tmRNA-SmpB complex associates with stalled 70S ribosomes.</text>
</comment>
<dbReference type="RefSeq" id="WP_045442874.1">
    <property type="nucleotide sequence ID" value="NZ_BBIO01000002.1"/>
</dbReference>
<dbReference type="SUPFAM" id="SSF74982">
    <property type="entry name" value="Small protein B (SmpB)"/>
    <property type="match status" value="1"/>
</dbReference>
<evidence type="ECO:0000256" key="1">
    <source>
        <dbReference type="ARBA" id="ARBA00022490"/>
    </source>
</evidence>
<comment type="function">
    <text evidence="3">Required for rescue of stalled ribosomes mediated by trans-translation. Binds to transfer-messenger RNA (tmRNA), required for stable association of tmRNA with ribosomes. tmRNA and SmpB together mimic tRNA shape, replacing the anticodon stem-loop with SmpB. tmRNA is encoded by the ssrA gene; the 2 termini fold to resemble tRNA(Ala) and it encodes a 'tag peptide', a short internal open reading frame. During trans-translation Ala-aminoacylated tmRNA acts like a tRNA, entering the A-site of stalled ribosomes, displacing the stalled mRNA. The ribosome then switches to translate the ORF on the tmRNA; the nascent peptide is terminated with the 'tag peptide' encoded by the tmRNA and targeted for degradation. The ribosome is freed to recommence translation, which seems to be the essential function of trans-translation.</text>
</comment>
<evidence type="ECO:0000256" key="4">
    <source>
        <dbReference type="SAM" id="MobiDB-lite"/>
    </source>
</evidence>
<dbReference type="STRING" id="1333998.M2A_0661"/>
<dbReference type="GO" id="GO:0070930">
    <property type="term" value="P:trans-translation-dependent protein tagging"/>
    <property type="evidence" value="ECO:0007669"/>
    <property type="project" value="TreeGrafter"/>
</dbReference>
<dbReference type="GO" id="GO:0003723">
    <property type="term" value="F:RNA binding"/>
    <property type="evidence" value="ECO:0007669"/>
    <property type="project" value="UniProtKB-UniRule"/>
</dbReference>
<dbReference type="InterPro" id="IPR023620">
    <property type="entry name" value="SmpB"/>
</dbReference>
<dbReference type="CDD" id="cd09294">
    <property type="entry name" value="SmpB"/>
    <property type="match status" value="1"/>
</dbReference>
<feature type="region of interest" description="Disordered" evidence="4">
    <location>
        <begin position="140"/>
        <end position="164"/>
    </location>
</feature>
<dbReference type="Pfam" id="PF01668">
    <property type="entry name" value="SmpB"/>
    <property type="match status" value="1"/>
</dbReference>
<organism evidence="5 6">
    <name type="scientific">Tepidicaulis marinus</name>
    <dbReference type="NCBI Taxonomy" id="1333998"/>
    <lineage>
        <taxon>Bacteria</taxon>
        <taxon>Pseudomonadati</taxon>
        <taxon>Pseudomonadota</taxon>
        <taxon>Alphaproteobacteria</taxon>
        <taxon>Hyphomicrobiales</taxon>
        <taxon>Parvibaculaceae</taxon>
        <taxon>Tepidicaulis</taxon>
    </lineage>
</organism>
<proteinExistence type="inferred from homology"/>
<dbReference type="GO" id="GO:0070929">
    <property type="term" value="P:trans-translation"/>
    <property type="evidence" value="ECO:0007669"/>
    <property type="project" value="UniProtKB-UniRule"/>
</dbReference>
<dbReference type="Proteomes" id="UP000028702">
    <property type="component" value="Unassembled WGS sequence"/>
</dbReference>
<keyword evidence="6" id="KW-1185">Reference proteome</keyword>
<dbReference type="GO" id="GO:0005829">
    <property type="term" value="C:cytosol"/>
    <property type="evidence" value="ECO:0007669"/>
    <property type="project" value="TreeGrafter"/>
</dbReference>
<dbReference type="PROSITE" id="PS01317">
    <property type="entry name" value="SSRP"/>
    <property type="match status" value="1"/>
</dbReference>
<evidence type="ECO:0000313" key="5">
    <source>
        <dbReference type="EMBL" id="GAK44162.1"/>
    </source>
</evidence>